<keyword evidence="3" id="KW-1185">Reference proteome</keyword>
<reference evidence="2" key="1">
    <citation type="submission" date="2021-06" db="EMBL/GenBank/DDBJ databases">
        <title>Comparative genomics, transcriptomics and evolutionary studies reveal genomic signatures of adaptation to plant cell wall in hemibiotrophic fungi.</title>
        <authorList>
            <consortium name="DOE Joint Genome Institute"/>
            <person name="Baroncelli R."/>
            <person name="Diaz J.F."/>
            <person name="Benocci T."/>
            <person name="Peng M."/>
            <person name="Battaglia E."/>
            <person name="Haridas S."/>
            <person name="Andreopoulos W."/>
            <person name="Labutti K."/>
            <person name="Pangilinan J."/>
            <person name="Floch G.L."/>
            <person name="Makela M.R."/>
            <person name="Henrissat B."/>
            <person name="Grigoriev I.V."/>
            <person name="Crouch J.A."/>
            <person name="De Vries R.P."/>
            <person name="Sukno S.A."/>
            <person name="Thon M.R."/>
        </authorList>
    </citation>
    <scope>NUCLEOTIDE SEQUENCE</scope>
    <source>
        <strain evidence="2">CBS 125086</strain>
    </source>
</reference>
<proteinExistence type="predicted"/>
<dbReference type="GeneID" id="85437353"/>
<dbReference type="RefSeq" id="XP_060409029.1">
    <property type="nucleotide sequence ID" value="XM_060553113.1"/>
</dbReference>
<dbReference type="AlphaFoldDB" id="A0AAD8PNI6"/>
<feature type="region of interest" description="Disordered" evidence="1">
    <location>
        <begin position="90"/>
        <end position="109"/>
    </location>
</feature>
<evidence type="ECO:0000313" key="2">
    <source>
        <dbReference type="EMBL" id="KAK1573397.1"/>
    </source>
</evidence>
<evidence type="ECO:0000256" key="1">
    <source>
        <dbReference type="SAM" id="MobiDB-lite"/>
    </source>
</evidence>
<dbReference type="Proteomes" id="UP001230504">
    <property type="component" value="Unassembled WGS sequence"/>
</dbReference>
<name>A0AAD8PNI6_9PEZI</name>
<protein>
    <submittedName>
        <fullName evidence="2">Uncharacterized protein</fullName>
    </submittedName>
</protein>
<sequence length="179" mass="20210">MAPIACIVPCLSSGISNVPTIQIPTPAHVVLAMGPSTRKRLASYWSNPASHYRNYTRMTGKNARTHANKRSLMERMDQGRTLWRRGASCAQAVGTPRRPPRGRMRTQSTPACPVIHRPFIARLELELHPLSHSAHWNQLRLPRTHWRGLAFFRRSFPPGTELWGTPSKSLGVDMRRECG</sequence>
<gene>
    <name evidence="2" type="ORF">LY79DRAFT_413835</name>
</gene>
<organism evidence="2 3">
    <name type="scientific">Colletotrichum navitas</name>
    <dbReference type="NCBI Taxonomy" id="681940"/>
    <lineage>
        <taxon>Eukaryota</taxon>
        <taxon>Fungi</taxon>
        <taxon>Dikarya</taxon>
        <taxon>Ascomycota</taxon>
        <taxon>Pezizomycotina</taxon>
        <taxon>Sordariomycetes</taxon>
        <taxon>Hypocreomycetidae</taxon>
        <taxon>Glomerellales</taxon>
        <taxon>Glomerellaceae</taxon>
        <taxon>Colletotrichum</taxon>
        <taxon>Colletotrichum graminicola species complex</taxon>
    </lineage>
</organism>
<dbReference type="EMBL" id="JAHLJV010000093">
    <property type="protein sequence ID" value="KAK1573397.1"/>
    <property type="molecule type" value="Genomic_DNA"/>
</dbReference>
<evidence type="ECO:0000313" key="3">
    <source>
        <dbReference type="Proteomes" id="UP001230504"/>
    </source>
</evidence>
<accession>A0AAD8PNI6</accession>
<comment type="caution">
    <text evidence="2">The sequence shown here is derived from an EMBL/GenBank/DDBJ whole genome shotgun (WGS) entry which is preliminary data.</text>
</comment>